<protein>
    <submittedName>
        <fullName evidence="1">Uncharacterized protein</fullName>
    </submittedName>
</protein>
<reference evidence="1" key="2">
    <citation type="journal article" date="2022" name="New Phytol.">
        <title>Evolutionary transition to the ectomycorrhizal habit in the genomes of a hyperdiverse lineage of mushroom-forming fungi.</title>
        <authorList>
            <person name="Looney B."/>
            <person name="Miyauchi S."/>
            <person name="Morin E."/>
            <person name="Drula E."/>
            <person name="Courty P.E."/>
            <person name="Kohler A."/>
            <person name="Kuo A."/>
            <person name="LaButti K."/>
            <person name="Pangilinan J."/>
            <person name="Lipzen A."/>
            <person name="Riley R."/>
            <person name="Andreopoulos W."/>
            <person name="He G."/>
            <person name="Johnson J."/>
            <person name="Nolan M."/>
            <person name="Tritt A."/>
            <person name="Barry K.W."/>
            <person name="Grigoriev I.V."/>
            <person name="Nagy L.G."/>
            <person name="Hibbett D."/>
            <person name="Henrissat B."/>
            <person name="Matheny P.B."/>
            <person name="Labbe J."/>
            <person name="Martin F.M."/>
        </authorList>
    </citation>
    <scope>NUCLEOTIDE SEQUENCE</scope>
    <source>
        <strain evidence="1">FP105234-sp</strain>
    </source>
</reference>
<reference evidence="1" key="1">
    <citation type="submission" date="2021-02" db="EMBL/GenBank/DDBJ databases">
        <authorList>
            <consortium name="DOE Joint Genome Institute"/>
            <person name="Ahrendt S."/>
            <person name="Looney B.P."/>
            <person name="Miyauchi S."/>
            <person name="Morin E."/>
            <person name="Drula E."/>
            <person name="Courty P.E."/>
            <person name="Chicoki N."/>
            <person name="Fauchery L."/>
            <person name="Kohler A."/>
            <person name="Kuo A."/>
            <person name="Labutti K."/>
            <person name="Pangilinan J."/>
            <person name="Lipzen A."/>
            <person name="Riley R."/>
            <person name="Andreopoulos W."/>
            <person name="He G."/>
            <person name="Johnson J."/>
            <person name="Barry K.W."/>
            <person name="Grigoriev I.V."/>
            <person name="Nagy L."/>
            <person name="Hibbett D."/>
            <person name="Henrissat B."/>
            <person name="Matheny P.B."/>
            <person name="Labbe J."/>
            <person name="Martin F."/>
        </authorList>
    </citation>
    <scope>NUCLEOTIDE SEQUENCE</scope>
    <source>
        <strain evidence="1">FP105234-sp</strain>
    </source>
</reference>
<comment type="caution">
    <text evidence="1">The sequence shown here is derived from an EMBL/GenBank/DDBJ whole genome shotgun (WGS) entry which is preliminary data.</text>
</comment>
<dbReference type="Proteomes" id="UP000814033">
    <property type="component" value="Unassembled WGS sequence"/>
</dbReference>
<evidence type="ECO:0000313" key="1">
    <source>
        <dbReference type="EMBL" id="KAI0038566.1"/>
    </source>
</evidence>
<organism evidence="1 2">
    <name type="scientific">Auriscalpium vulgare</name>
    <dbReference type="NCBI Taxonomy" id="40419"/>
    <lineage>
        <taxon>Eukaryota</taxon>
        <taxon>Fungi</taxon>
        <taxon>Dikarya</taxon>
        <taxon>Basidiomycota</taxon>
        <taxon>Agaricomycotina</taxon>
        <taxon>Agaricomycetes</taxon>
        <taxon>Russulales</taxon>
        <taxon>Auriscalpiaceae</taxon>
        <taxon>Auriscalpium</taxon>
    </lineage>
</organism>
<dbReference type="EMBL" id="MU276464">
    <property type="protein sequence ID" value="KAI0038566.1"/>
    <property type="molecule type" value="Genomic_DNA"/>
</dbReference>
<proteinExistence type="predicted"/>
<accession>A0ACB8R4T6</accession>
<evidence type="ECO:0000313" key="2">
    <source>
        <dbReference type="Proteomes" id="UP000814033"/>
    </source>
</evidence>
<name>A0ACB8R4T6_9AGAM</name>
<gene>
    <name evidence="1" type="ORF">FA95DRAFT_1201667</name>
</gene>
<keyword evidence="2" id="KW-1185">Reference proteome</keyword>
<sequence>MRSSLGTPFDRQASRTPAPHTPEALDTKTCPIMFFHTSRAPPLYMFSRAIPNPPAFDTGSSKPIHTSTSLTSRQAPGEGSHSSNELLGRRSRMKTIPPLSTGMNARYTVGRRNKSCFPRCLRACISTPGLARLKLVDTRQTTDRPGPKVRKIVYLQYGDVLTTRKARPERIFRTHHHLSLFDNRTCARLTAPRKQDEVVCGNVMHRVEFDRWRLELEQA</sequence>